<reference evidence="3" key="1">
    <citation type="journal article" date="2019" name="Int. J. Syst. Evol. Microbiol.">
        <title>The Global Catalogue of Microorganisms (GCM) 10K type strain sequencing project: providing services to taxonomists for standard genome sequencing and annotation.</title>
        <authorList>
            <consortium name="The Broad Institute Genomics Platform"/>
            <consortium name="The Broad Institute Genome Sequencing Center for Infectious Disease"/>
            <person name="Wu L."/>
            <person name="Ma J."/>
        </authorList>
    </citation>
    <scope>NUCLEOTIDE SEQUENCE [LARGE SCALE GENOMIC DNA]</scope>
    <source>
        <strain evidence="3">JCM 18958</strain>
    </source>
</reference>
<dbReference type="Proteomes" id="UP001501446">
    <property type="component" value="Unassembled WGS sequence"/>
</dbReference>
<gene>
    <name evidence="2" type="ORF">GCM10025781_05190</name>
</gene>
<accession>A0ABP8WN93</accession>
<evidence type="ECO:0000313" key="3">
    <source>
        <dbReference type="Proteomes" id="UP001501446"/>
    </source>
</evidence>
<feature type="compositionally biased region" description="Basic and acidic residues" evidence="1">
    <location>
        <begin position="29"/>
        <end position="46"/>
    </location>
</feature>
<protein>
    <submittedName>
        <fullName evidence="2">Uncharacterized protein</fullName>
    </submittedName>
</protein>
<sequence length="74" mass="8317">MSWIDRLPAHTSIRSIPAPRVRSRAAHHSASDRDTTAYGGEHRQFEGDILGQQPDGNNDDYEGPQNGPGRHWRL</sequence>
<evidence type="ECO:0000256" key="1">
    <source>
        <dbReference type="SAM" id="MobiDB-lite"/>
    </source>
</evidence>
<evidence type="ECO:0000313" key="2">
    <source>
        <dbReference type="EMBL" id="GAA4691222.1"/>
    </source>
</evidence>
<dbReference type="EMBL" id="BAABLN010000005">
    <property type="protein sequence ID" value="GAA4691222.1"/>
    <property type="molecule type" value="Genomic_DNA"/>
</dbReference>
<proteinExistence type="predicted"/>
<comment type="caution">
    <text evidence="2">The sequence shown here is derived from an EMBL/GenBank/DDBJ whole genome shotgun (WGS) entry which is preliminary data.</text>
</comment>
<name>A0ABP8WN93_9MICC</name>
<organism evidence="2 3">
    <name type="scientific">Kocuria gwangalliensis</name>
    <dbReference type="NCBI Taxonomy" id="501592"/>
    <lineage>
        <taxon>Bacteria</taxon>
        <taxon>Bacillati</taxon>
        <taxon>Actinomycetota</taxon>
        <taxon>Actinomycetes</taxon>
        <taxon>Micrococcales</taxon>
        <taxon>Micrococcaceae</taxon>
        <taxon>Kocuria</taxon>
    </lineage>
</organism>
<keyword evidence="3" id="KW-1185">Reference proteome</keyword>
<feature type="region of interest" description="Disordered" evidence="1">
    <location>
        <begin position="1"/>
        <end position="74"/>
    </location>
</feature>